<feature type="disulfide bond" evidence="12">
    <location>
        <begin position="373"/>
        <end position="405"/>
    </location>
</feature>
<evidence type="ECO:0000256" key="8">
    <source>
        <dbReference type="ARBA" id="ARBA00023145"/>
    </source>
</evidence>
<evidence type="ECO:0000256" key="9">
    <source>
        <dbReference type="ARBA" id="ARBA00023157"/>
    </source>
</evidence>
<dbReference type="Gene3D" id="2.40.70.10">
    <property type="entry name" value="Acid Proteases"/>
    <property type="match status" value="2"/>
</dbReference>
<evidence type="ECO:0000256" key="3">
    <source>
        <dbReference type="ARBA" id="ARBA00022525"/>
    </source>
</evidence>
<evidence type="ECO:0000313" key="16">
    <source>
        <dbReference type="Proteomes" id="UP000054047"/>
    </source>
</evidence>
<dbReference type="GO" id="GO:0005576">
    <property type="term" value="C:extracellular region"/>
    <property type="evidence" value="ECO:0007669"/>
    <property type="project" value="UniProtKB-SubCell"/>
</dbReference>
<evidence type="ECO:0000256" key="2">
    <source>
        <dbReference type="ARBA" id="ARBA00007447"/>
    </source>
</evidence>
<dbReference type="SUPFAM" id="SSF50630">
    <property type="entry name" value="Acid proteases"/>
    <property type="match status" value="1"/>
</dbReference>
<dbReference type="PROSITE" id="PS51767">
    <property type="entry name" value="PEPTIDASE_A1"/>
    <property type="match status" value="1"/>
</dbReference>
<dbReference type="OrthoDB" id="5839471at2759"/>
<keyword evidence="8" id="KW-0865">Zymogen</keyword>
<dbReference type="PANTHER" id="PTHR47966:SF5">
    <property type="entry name" value="ASPARTIC PROTEASE 10"/>
    <property type="match status" value="1"/>
</dbReference>
<feature type="active site" evidence="11">
    <location>
        <position position="338"/>
    </location>
</feature>
<evidence type="ECO:0000256" key="13">
    <source>
        <dbReference type="SAM" id="SignalP"/>
    </source>
</evidence>
<comment type="subcellular location">
    <subcellularLocation>
        <location evidence="1">Secreted</location>
    </subcellularLocation>
</comment>
<dbReference type="AlphaFoldDB" id="A0A0C2G193"/>
<sequence>MINSLILFAVLAMCTLVSSKVHKIDLQYKPSLKMRLYQEGKLEQYLKDKAALTNKGSALDASSTPVIDYDDMAYMAQITLGTPPQQFVVFLDSGSSNLWVPDVSCAAGQSDTCGTYCKQTPYETCLTFCQPKCCKGSGNTLEVKNACTAKHSFNQTLSSTYEKQPGSFQMSYQTGDVSGFFGQDTFCVGILTLALFPEVAFPNSGHFQLYNTTLCATGQIFGQVTTMADGFDKQPEDGMLGLGWPALAVNGITPPMFNLLNQGELDMPYFVVYMRHLGMHSDLSGGQLTVGGLDTEHCSATYDKIPLTSKTFWQFKMSSVSAGSYSAAPSSGWQVISDTASTFIGGPKTIVDNIAKTVNAKWRESLGSYFIECGGNDPDISFGINGNTYTMTQKNYKISMGAGVCMFAFFPSTAGGFYPSWMLGPPLIREYCQIHDMQGGTIGMAKVIS</sequence>
<protein>
    <submittedName>
        <fullName evidence="15">Eukaryotic aspartyl protease</fullName>
    </submittedName>
</protein>
<evidence type="ECO:0000256" key="11">
    <source>
        <dbReference type="PIRSR" id="PIRSR601461-1"/>
    </source>
</evidence>
<evidence type="ECO:0000256" key="12">
    <source>
        <dbReference type="PIRSR" id="PIRSR601461-2"/>
    </source>
</evidence>
<evidence type="ECO:0000256" key="5">
    <source>
        <dbReference type="ARBA" id="ARBA00022729"/>
    </source>
</evidence>
<evidence type="ECO:0000256" key="10">
    <source>
        <dbReference type="ARBA" id="ARBA00023180"/>
    </source>
</evidence>
<dbReference type="InterPro" id="IPR034164">
    <property type="entry name" value="Pepsin-like_dom"/>
</dbReference>
<dbReference type="CDD" id="cd05471">
    <property type="entry name" value="pepsin_like"/>
    <property type="match status" value="1"/>
</dbReference>
<feature type="active site" evidence="11">
    <location>
        <position position="92"/>
    </location>
</feature>
<feature type="chain" id="PRO_5002165652" evidence="13">
    <location>
        <begin position="20"/>
        <end position="449"/>
    </location>
</feature>
<keyword evidence="5 13" id="KW-0732">Signal</keyword>
<evidence type="ECO:0000256" key="7">
    <source>
        <dbReference type="ARBA" id="ARBA00022801"/>
    </source>
</evidence>
<keyword evidence="4 15" id="KW-0645">Protease</keyword>
<comment type="similarity">
    <text evidence="2">Belongs to the peptidase A1 family.</text>
</comment>
<keyword evidence="10" id="KW-0325">Glycoprotein</keyword>
<proteinExistence type="inferred from homology"/>
<dbReference type="FunFam" id="2.40.70.10:FF:000058">
    <property type="entry name" value="ASpartyl Protease"/>
    <property type="match status" value="1"/>
</dbReference>
<dbReference type="GO" id="GO:0004190">
    <property type="term" value="F:aspartic-type endopeptidase activity"/>
    <property type="evidence" value="ECO:0007669"/>
    <property type="project" value="UniProtKB-KW"/>
</dbReference>
<name>A0A0C2G193_9BILA</name>
<dbReference type="EMBL" id="KN738612">
    <property type="protein sequence ID" value="KIH54715.1"/>
    <property type="molecule type" value="Genomic_DNA"/>
</dbReference>
<keyword evidence="9 12" id="KW-1015">Disulfide bond</keyword>
<dbReference type="PANTHER" id="PTHR47966">
    <property type="entry name" value="BETA-SITE APP-CLEAVING ENZYME, ISOFORM A-RELATED"/>
    <property type="match status" value="1"/>
</dbReference>
<dbReference type="InterPro" id="IPR021109">
    <property type="entry name" value="Peptidase_aspartic_dom_sf"/>
</dbReference>
<evidence type="ECO:0000256" key="4">
    <source>
        <dbReference type="ARBA" id="ARBA00022670"/>
    </source>
</evidence>
<feature type="domain" description="Peptidase A1" evidence="14">
    <location>
        <begin position="74"/>
        <end position="445"/>
    </location>
</feature>
<dbReference type="PRINTS" id="PR00792">
    <property type="entry name" value="PEPSIN"/>
</dbReference>
<evidence type="ECO:0000256" key="1">
    <source>
        <dbReference type="ARBA" id="ARBA00004613"/>
    </source>
</evidence>
<keyword evidence="7" id="KW-0378">Hydrolase</keyword>
<reference evidence="15 16" key="1">
    <citation type="submission" date="2013-12" db="EMBL/GenBank/DDBJ databases">
        <title>Draft genome of the parsitic nematode Ancylostoma duodenale.</title>
        <authorList>
            <person name="Mitreva M."/>
        </authorList>
    </citation>
    <scope>NUCLEOTIDE SEQUENCE [LARGE SCALE GENOMIC DNA]</scope>
    <source>
        <strain evidence="15 16">Zhejiang</strain>
    </source>
</reference>
<feature type="disulfide bond" evidence="12">
    <location>
        <begin position="105"/>
        <end position="147"/>
    </location>
</feature>
<evidence type="ECO:0000259" key="14">
    <source>
        <dbReference type="PROSITE" id="PS51767"/>
    </source>
</evidence>
<feature type="signal peptide" evidence="13">
    <location>
        <begin position="1"/>
        <end position="19"/>
    </location>
</feature>
<dbReference type="Proteomes" id="UP000054047">
    <property type="component" value="Unassembled WGS sequence"/>
</dbReference>
<evidence type="ECO:0000256" key="6">
    <source>
        <dbReference type="ARBA" id="ARBA00022750"/>
    </source>
</evidence>
<dbReference type="InterPro" id="IPR001461">
    <property type="entry name" value="Aspartic_peptidase_A1"/>
</dbReference>
<accession>A0A0C2G193</accession>
<dbReference type="InterPro" id="IPR033121">
    <property type="entry name" value="PEPTIDASE_A1"/>
</dbReference>
<gene>
    <name evidence="15" type="ORF">ANCDUO_15138</name>
</gene>
<dbReference type="Pfam" id="PF00026">
    <property type="entry name" value="Asp"/>
    <property type="match status" value="2"/>
</dbReference>
<keyword evidence="3" id="KW-0964">Secreted</keyword>
<keyword evidence="16" id="KW-1185">Reference proteome</keyword>
<keyword evidence="6" id="KW-0064">Aspartyl protease</keyword>
<evidence type="ECO:0000313" key="15">
    <source>
        <dbReference type="EMBL" id="KIH54715.1"/>
    </source>
</evidence>
<dbReference type="GO" id="GO:0006508">
    <property type="term" value="P:proteolysis"/>
    <property type="evidence" value="ECO:0007669"/>
    <property type="project" value="UniProtKB-KW"/>
</dbReference>
<dbReference type="GO" id="GO:0005764">
    <property type="term" value="C:lysosome"/>
    <property type="evidence" value="ECO:0007669"/>
    <property type="project" value="TreeGrafter"/>
</dbReference>
<organism evidence="15 16">
    <name type="scientific">Ancylostoma duodenale</name>
    <dbReference type="NCBI Taxonomy" id="51022"/>
    <lineage>
        <taxon>Eukaryota</taxon>
        <taxon>Metazoa</taxon>
        <taxon>Ecdysozoa</taxon>
        <taxon>Nematoda</taxon>
        <taxon>Chromadorea</taxon>
        <taxon>Rhabditida</taxon>
        <taxon>Rhabditina</taxon>
        <taxon>Rhabditomorpha</taxon>
        <taxon>Strongyloidea</taxon>
        <taxon>Ancylostomatidae</taxon>
        <taxon>Ancylostomatinae</taxon>
        <taxon>Ancylostoma</taxon>
    </lineage>
</organism>